<evidence type="ECO:0000256" key="1">
    <source>
        <dbReference type="ARBA" id="ARBA00010641"/>
    </source>
</evidence>
<dbReference type="Pfam" id="PF04542">
    <property type="entry name" value="Sigma70_r2"/>
    <property type="match status" value="1"/>
</dbReference>
<dbReference type="InterPro" id="IPR036388">
    <property type="entry name" value="WH-like_DNA-bd_sf"/>
</dbReference>
<feature type="domain" description="RNA polymerase sigma-70 region 2" evidence="7">
    <location>
        <begin position="13"/>
        <end position="74"/>
    </location>
</feature>
<dbReference type="Proteomes" id="UP000494329">
    <property type="component" value="Unassembled WGS sequence"/>
</dbReference>
<dbReference type="PANTHER" id="PTHR43133:SF25">
    <property type="entry name" value="RNA POLYMERASE SIGMA FACTOR RFAY-RELATED"/>
    <property type="match status" value="1"/>
</dbReference>
<dbReference type="EMBL" id="CADIKF010000065">
    <property type="protein sequence ID" value="CAB3769708.1"/>
    <property type="molecule type" value="Genomic_DNA"/>
</dbReference>
<dbReference type="GO" id="GO:0016987">
    <property type="term" value="F:sigma factor activity"/>
    <property type="evidence" value="ECO:0007669"/>
    <property type="project" value="UniProtKB-KW"/>
</dbReference>
<evidence type="ECO:0000259" key="7">
    <source>
        <dbReference type="Pfam" id="PF04542"/>
    </source>
</evidence>
<organism evidence="9 10">
    <name type="scientific">Paraburkholderia solisilvae</name>
    <dbReference type="NCBI Taxonomy" id="624376"/>
    <lineage>
        <taxon>Bacteria</taxon>
        <taxon>Pseudomonadati</taxon>
        <taxon>Pseudomonadota</taxon>
        <taxon>Betaproteobacteria</taxon>
        <taxon>Burkholderiales</taxon>
        <taxon>Burkholderiaceae</taxon>
        <taxon>Paraburkholderia</taxon>
    </lineage>
</organism>
<keyword evidence="2 6" id="KW-0805">Transcription regulation</keyword>
<name>A0A6J5ET08_9BURK</name>
<dbReference type="RefSeq" id="WP_175114746.1">
    <property type="nucleotide sequence ID" value="NZ_CADIKF010000065.1"/>
</dbReference>
<sequence length="178" mass="19668">MTGTDLPQLLPNLLPRLWGFALRLSGNRQDAEDLVQRTCLRALERQHQLKPDSSPHSWLFAIAHTIWLNEIRARGIRNRTHVAWDDALLEVIADPAAPSPETLVMHRQIVRAVAHLPHAQRTVLLLVAVEGFTYSEAAATLGVPIGTVMSRLARARRSIGALAGETPPRAPAELTRPL</sequence>
<dbReference type="Pfam" id="PF08281">
    <property type="entry name" value="Sigma70_r4_2"/>
    <property type="match status" value="1"/>
</dbReference>
<evidence type="ECO:0000256" key="4">
    <source>
        <dbReference type="ARBA" id="ARBA00023125"/>
    </source>
</evidence>
<dbReference type="InterPro" id="IPR014284">
    <property type="entry name" value="RNA_pol_sigma-70_dom"/>
</dbReference>
<dbReference type="InterPro" id="IPR013249">
    <property type="entry name" value="RNA_pol_sigma70_r4_t2"/>
</dbReference>
<dbReference type="InterPro" id="IPR007627">
    <property type="entry name" value="RNA_pol_sigma70_r2"/>
</dbReference>
<dbReference type="InterPro" id="IPR039425">
    <property type="entry name" value="RNA_pol_sigma-70-like"/>
</dbReference>
<reference evidence="9 10" key="1">
    <citation type="submission" date="2020-04" db="EMBL/GenBank/DDBJ databases">
        <authorList>
            <person name="De Canck E."/>
        </authorList>
    </citation>
    <scope>NUCLEOTIDE SEQUENCE [LARGE SCALE GENOMIC DNA]</scope>
    <source>
        <strain evidence="9 10">LMG 29739</strain>
    </source>
</reference>
<evidence type="ECO:0000313" key="10">
    <source>
        <dbReference type="Proteomes" id="UP000494329"/>
    </source>
</evidence>
<gene>
    <name evidence="9" type="primary">ecfG_4</name>
    <name evidence="9" type="ORF">LMG29739_05605</name>
</gene>
<evidence type="ECO:0000256" key="2">
    <source>
        <dbReference type="ARBA" id="ARBA00023015"/>
    </source>
</evidence>
<accession>A0A6J5ET08</accession>
<dbReference type="SUPFAM" id="SSF88659">
    <property type="entry name" value="Sigma3 and sigma4 domains of RNA polymerase sigma factors"/>
    <property type="match status" value="1"/>
</dbReference>
<keyword evidence="10" id="KW-1185">Reference proteome</keyword>
<proteinExistence type="inferred from homology"/>
<dbReference type="PROSITE" id="PS01063">
    <property type="entry name" value="SIGMA70_ECF"/>
    <property type="match status" value="1"/>
</dbReference>
<comment type="similarity">
    <text evidence="1 6">Belongs to the sigma-70 factor family. ECF subfamily.</text>
</comment>
<keyword evidence="4 6" id="KW-0238">DNA-binding</keyword>
<dbReference type="Gene3D" id="1.10.1740.10">
    <property type="match status" value="1"/>
</dbReference>
<dbReference type="PANTHER" id="PTHR43133">
    <property type="entry name" value="RNA POLYMERASE ECF-TYPE SIGMA FACTO"/>
    <property type="match status" value="1"/>
</dbReference>
<evidence type="ECO:0000256" key="6">
    <source>
        <dbReference type="RuleBase" id="RU000716"/>
    </source>
</evidence>
<keyword evidence="5 6" id="KW-0804">Transcription</keyword>
<dbReference type="GO" id="GO:0006352">
    <property type="term" value="P:DNA-templated transcription initiation"/>
    <property type="evidence" value="ECO:0007669"/>
    <property type="project" value="InterPro"/>
</dbReference>
<evidence type="ECO:0000313" key="9">
    <source>
        <dbReference type="EMBL" id="CAB3769708.1"/>
    </source>
</evidence>
<dbReference type="InterPro" id="IPR013324">
    <property type="entry name" value="RNA_pol_sigma_r3/r4-like"/>
</dbReference>
<keyword evidence="3 6" id="KW-0731">Sigma factor</keyword>
<evidence type="ECO:0000256" key="3">
    <source>
        <dbReference type="ARBA" id="ARBA00023082"/>
    </source>
</evidence>
<dbReference type="Gene3D" id="1.10.10.10">
    <property type="entry name" value="Winged helix-like DNA-binding domain superfamily/Winged helix DNA-binding domain"/>
    <property type="match status" value="1"/>
</dbReference>
<dbReference type="CDD" id="cd06171">
    <property type="entry name" value="Sigma70_r4"/>
    <property type="match status" value="1"/>
</dbReference>
<dbReference type="SUPFAM" id="SSF88946">
    <property type="entry name" value="Sigma2 domain of RNA polymerase sigma factors"/>
    <property type="match status" value="1"/>
</dbReference>
<evidence type="ECO:0000256" key="5">
    <source>
        <dbReference type="ARBA" id="ARBA00023163"/>
    </source>
</evidence>
<dbReference type="InterPro" id="IPR000838">
    <property type="entry name" value="RNA_pol_sigma70_ECF_CS"/>
</dbReference>
<dbReference type="AlphaFoldDB" id="A0A6J5ET08"/>
<protein>
    <recommendedName>
        <fullName evidence="6">RNA polymerase sigma factor</fullName>
    </recommendedName>
</protein>
<dbReference type="GO" id="GO:0003677">
    <property type="term" value="F:DNA binding"/>
    <property type="evidence" value="ECO:0007669"/>
    <property type="project" value="UniProtKB-KW"/>
</dbReference>
<dbReference type="NCBIfam" id="TIGR02937">
    <property type="entry name" value="sigma70-ECF"/>
    <property type="match status" value="1"/>
</dbReference>
<feature type="domain" description="RNA polymerase sigma factor 70 region 4 type 2" evidence="8">
    <location>
        <begin position="107"/>
        <end position="158"/>
    </location>
</feature>
<dbReference type="InterPro" id="IPR013325">
    <property type="entry name" value="RNA_pol_sigma_r2"/>
</dbReference>
<evidence type="ECO:0000259" key="8">
    <source>
        <dbReference type="Pfam" id="PF08281"/>
    </source>
</evidence>